<sequence length="355" mass="40256">MVKLTFYGGVREIGGNKILLEDDSGKIFLDFGYPYSKYRIFYEEYLKPRPGAGLLDLVVMGLLPQLEGIYRTDLDTENLWQQFRRAEHYRKLEDIDGVLLTHAHLDHSGHISFLREAIPVYATATTAFIAKAVQDSGKSAFDQQVCYFTPRMEECLQGWKQGAYVASSSGDRQRRFCVSDKLELSEEAEKFWGKTTRRKKLDSQPLEDIGKCGFNLRCLPVDHSIPGACSWGIETSSGWVIYSGDLRLHGRHGKLTESMTKEAAQLHPRALILEGTNVDKEANVSEQEVYENAFKAIDDARGLVIADFPPRDVNRLLTFLQIARDTKRKLTILPRDAYLLKTMRLLESGIPDIAQ</sequence>
<organism evidence="2">
    <name type="scientific">marine sediment metagenome</name>
    <dbReference type="NCBI Taxonomy" id="412755"/>
    <lineage>
        <taxon>unclassified sequences</taxon>
        <taxon>metagenomes</taxon>
        <taxon>ecological metagenomes</taxon>
    </lineage>
</organism>
<name>X1L5W6_9ZZZZ</name>
<dbReference type="SUPFAM" id="SSF56281">
    <property type="entry name" value="Metallo-hydrolase/oxidoreductase"/>
    <property type="match status" value="1"/>
</dbReference>
<feature type="domain" description="Metallo-beta-lactamase" evidence="1">
    <location>
        <begin position="14"/>
        <end position="275"/>
    </location>
</feature>
<dbReference type="Gene3D" id="3.60.15.10">
    <property type="entry name" value="Ribonuclease Z/Hydroxyacylglutathione hydrolase-like"/>
    <property type="match status" value="1"/>
</dbReference>
<protein>
    <recommendedName>
        <fullName evidence="1">Metallo-beta-lactamase domain-containing protein</fullName>
    </recommendedName>
</protein>
<evidence type="ECO:0000259" key="1">
    <source>
        <dbReference type="SMART" id="SM00849"/>
    </source>
</evidence>
<dbReference type="PANTHER" id="PTHR43694:SF1">
    <property type="entry name" value="RIBONUCLEASE J"/>
    <property type="match status" value="1"/>
</dbReference>
<accession>X1L5W6</accession>
<dbReference type="PANTHER" id="PTHR43694">
    <property type="entry name" value="RIBONUCLEASE J"/>
    <property type="match status" value="1"/>
</dbReference>
<dbReference type="SMART" id="SM00849">
    <property type="entry name" value="Lactamase_B"/>
    <property type="match status" value="1"/>
</dbReference>
<feature type="non-terminal residue" evidence="2">
    <location>
        <position position="355"/>
    </location>
</feature>
<dbReference type="EMBL" id="BARV01002940">
    <property type="protein sequence ID" value="GAH97829.1"/>
    <property type="molecule type" value="Genomic_DNA"/>
</dbReference>
<dbReference type="Pfam" id="PF12706">
    <property type="entry name" value="Lactamase_B_2"/>
    <property type="match status" value="1"/>
</dbReference>
<comment type="caution">
    <text evidence="2">The sequence shown here is derived from an EMBL/GenBank/DDBJ whole genome shotgun (WGS) entry which is preliminary data.</text>
</comment>
<dbReference type="AlphaFoldDB" id="X1L5W6"/>
<dbReference type="InterPro" id="IPR001279">
    <property type="entry name" value="Metallo-B-lactamas"/>
</dbReference>
<gene>
    <name evidence="2" type="ORF">S06H3_07298</name>
</gene>
<proteinExistence type="predicted"/>
<evidence type="ECO:0000313" key="2">
    <source>
        <dbReference type="EMBL" id="GAH97829.1"/>
    </source>
</evidence>
<reference evidence="2" key="1">
    <citation type="journal article" date="2014" name="Front. Microbiol.">
        <title>High frequency of phylogenetically diverse reductive dehalogenase-homologous genes in deep subseafloor sedimentary metagenomes.</title>
        <authorList>
            <person name="Kawai M."/>
            <person name="Futagami T."/>
            <person name="Toyoda A."/>
            <person name="Takaki Y."/>
            <person name="Nishi S."/>
            <person name="Hori S."/>
            <person name="Arai W."/>
            <person name="Tsubouchi T."/>
            <person name="Morono Y."/>
            <person name="Uchiyama I."/>
            <person name="Ito T."/>
            <person name="Fujiyama A."/>
            <person name="Inagaki F."/>
            <person name="Takami H."/>
        </authorList>
    </citation>
    <scope>NUCLEOTIDE SEQUENCE</scope>
    <source>
        <strain evidence="2">Expedition CK06-06</strain>
    </source>
</reference>
<dbReference type="InterPro" id="IPR036866">
    <property type="entry name" value="RibonucZ/Hydroxyglut_hydro"/>
</dbReference>